<dbReference type="GO" id="GO:0006606">
    <property type="term" value="P:protein import into nucleus"/>
    <property type="evidence" value="ECO:0007669"/>
    <property type="project" value="EnsemblFungi"/>
</dbReference>
<dbReference type="Pfam" id="PF07575">
    <property type="entry name" value="Nucleopor_Nup85"/>
    <property type="match status" value="1"/>
</dbReference>
<keyword evidence="3 9" id="KW-0813">Transport</keyword>
<proteinExistence type="inferred from homology"/>
<comment type="subunit">
    <text evidence="9">Component of the nuclear pore complex (NPC).</text>
</comment>
<dbReference type="OrthoDB" id="17644at2759"/>
<comment type="similarity">
    <text evidence="2 9">Belongs to the nucleoporin Nup85 family.</text>
</comment>
<dbReference type="GO" id="GO:0006406">
    <property type="term" value="P:mRNA export from nucleus"/>
    <property type="evidence" value="ECO:0007669"/>
    <property type="project" value="EnsemblFungi"/>
</dbReference>
<reference evidence="11" key="2">
    <citation type="submission" date="2012-08" db="EMBL/GenBank/DDBJ databases">
        <title>Genome sequence of Kazachstania naganishii.</title>
        <authorList>
            <person name="Gordon J.L."/>
            <person name="Armisen D."/>
            <person name="Proux-Wera E."/>
            <person name="OhEigeartaigh S.S."/>
            <person name="Byrne K.P."/>
            <person name="Wolfe K.H."/>
        </authorList>
    </citation>
    <scope>NUCLEOTIDE SEQUENCE [LARGE SCALE GENOMIC DNA]</scope>
    <source>
        <strain evidence="11">ATCC MYA-139 / BCRC 22969 / CBS 8797 / CCRC 22969 / KCTC 17520 / NBRC 10181 / NCYC 3082</strain>
    </source>
</reference>
<dbReference type="GO" id="GO:0031965">
    <property type="term" value="C:nuclear membrane"/>
    <property type="evidence" value="ECO:0007669"/>
    <property type="project" value="UniProtKB-UniRule"/>
</dbReference>
<dbReference type="eggNOG" id="KOG2271">
    <property type="taxonomic scope" value="Eukaryota"/>
</dbReference>
<dbReference type="OMA" id="VKHYSWM"/>
<evidence type="ECO:0000256" key="7">
    <source>
        <dbReference type="ARBA" id="ARBA00023132"/>
    </source>
</evidence>
<dbReference type="PANTHER" id="PTHR13373:SF21">
    <property type="entry name" value="NUCLEAR PORE COMPLEX PROTEIN NUP85"/>
    <property type="match status" value="1"/>
</dbReference>
<dbReference type="STRING" id="1071383.J7RNI8"/>
<keyword evidence="6 9" id="KW-0811">Translocation</keyword>
<evidence type="ECO:0000256" key="5">
    <source>
        <dbReference type="ARBA" id="ARBA00022927"/>
    </source>
</evidence>
<evidence type="ECO:0000256" key="9">
    <source>
        <dbReference type="RuleBase" id="RU365073"/>
    </source>
</evidence>
<dbReference type="RefSeq" id="XP_022465364.1">
    <property type="nucleotide sequence ID" value="XM_022608916.1"/>
</dbReference>
<comment type="function">
    <text evidence="9">Functions as a component of the nuclear pore complex (NPC).</text>
</comment>
<keyword evidence="7 9" id="KW-0906">Nuclear pore complex</keyword>
<dbReference type="AlphaFoldDB" id="J7RNI8"/>
<dbReference type="PANTHER" id="PTHR13373">
    <property type="entry name" value="FROUNT PROTEIN-RELATED"/>
    <property type="match status" value="1"/>
</dbReference>
<keyword evidence="9" id="KW-0472">Membrane</keyword>
<evidence type="ECO:0000256" key="8">
    <source>
        <dbReference type="ARBA" id="ARBA00023242"/>
    </source>
</evidence>
<sequence>MGIVQNNDLLMDVDAMDFVDDSSSEISDTSNTPVGIADQSFDRDPVTGEISMKLTSVCELPLRKGELGHLKFKLGPVASSNVAFLTMENQHTIYPVRIPRLDTSARFSEYIKKLFEIYESLGDDRAYSIPTIGVINTDSQNEHVAAVNLAMDALVSELEMFIDALKEDDRYLTRFLELEESLTILNCLRLNYFIIDSPDSESIRDNFTTSLLKWVNRSDGEPNSDYIEQVFQLASPEKQVFETSFFWKLLNQLLLRGLFQQAVGCIERSELIPYLEKTCDVSASAVINLVQLVNQYPLENADTFREWKSLTLELSQNFANSETDIGTELRGYLEDTLLLVSGNEDKIVRYSRTWYESFCGFLLYYIPSLELAPEYLEISLKNNPLDITNSWERSCADIIKGSVYSILPVLESLDACTASFTAALVEAKGLLETNFANELEQSEDNLFSNGMANYMLSNFALELCSMDDKSLWPVAIGIISLVPSVSTSAKKAAISELLEHYPFKTNDDIEWLLSVCAQWKLPEVAKSVYTMLGTSMINEGKTIEAMTNFSKAGKFDLVKDFSWTLFEASALQGSPLGDEILDSIVSTGMLDSNHNMVISDEILDTLVTDAMRQALAPYAVLFRFYDAQQQGNSDLALELLMLLITFPYLPDCYFVLLVCKFLYPIFLLNDSTVIDEATVLTIMNAIETKWNSIDEKSQNIYDEVVSKDDKDLRTVLPDDLDDLLKRVRQKLSFKLCQEFM</sequence>
<keyword evidence="5 9" id="KW-0653">Protein transport</keyword>
<dbReference type="GeneID" id="34526842"/>
<dbReference type="GO" id="GO:0017056">
    <property type="term" value="F:structural constituent of nuclear pore"/>
    <property type="evidence" value="ECO:0007669"/>
    <property type="project" value="EnsemblFungi"/>
</dbReference>
<gene>
    <name evidence="10" type="primary">KNAG0G00610</name>
    <name evidence="10" type="ordered locus">KNAG_0G00610</name>
</gene>
<evidence type="ECO:0000256" key="2">
    <source>
        <dbReference type="ARBA" id="ARBA00005573"/>
    </source>
</evidence>
<evidence type="ECO:0000256" key="3">
    <source>
        <dbReference type="ARBA" id="ARBA00022448"/>
    </source>
</evidence>
<dbReference type="HOGENOM" id="CLU_019986_0_0_1"/>
<keyword evidence="4 9" id="KW-0509">mRNA transport</keyword>
<organism evidence="10 11">
    <name type="scientific">Huiozyma naganishii (strain ATCC MYA-139 / BCRC 22969 / CBS 8797 / KCTC 17520 / NBRC 10181 / NCYC 3082 / Yp74L-3)</name>
    <name type="common">Yeast</name>
    <name type="synonym">Kazachstania naganishii</name>
    <dbReference type="NCBI Taxonomy" id="1071383"/>
    <lineage>
        <taxon>Eukaryota</taxon>
        <taxon>Fungi</taxon>
        <taxon>Dikarya</taxon>
        <taxon>Ascomycota</taxon>
        <taxon>Saccharomycotina</taxon>
        <taxon>Saccharomycetes</taxon>
        <taxon>Saccharomycetales</taxon>
        <taxon>Saccharomycetaceae</taxon>
        <taxon>Huiozyma</taxon>
    </lineage>
</organism>
<dbReference type="InterPro" id="IPR011502">
    <property type="entry name" value="Nucleoporin_Nup85"/>
</dbReference>
<reference evidence="10 11" key="1">
    <citation type="journal article" date="2011" name="Proc. Natl. Acad. Sci. U.S.A.">
        <title>Evolutionary erosion of yeast sex chromosomes by mating-type switching accidents.</title>
        <authorList>
            <person name="Gordon J.L."/>
            <person name="Armisen D."/>
            <person name="Proux-Wera E."/>
            <person name="Oheigeartaigh S.S."/>
            <person name="Byrne K.P."/>
            <person name="Wolfe K.H."/>
        </authorList>
    </citation>
    <scope>NUCLEOTIDE SEQUENCE [LARGE SCALE GENOMIC DNA]</scope>
    <source>
        <strain evidence="11">ATCC MYA-139 / BCRC 22969 / CBS 8797 / CCRC 22969 / KCTC 17520 / NBRC 10181 / NCYC 3082</strain>
    </source>
</reference>
<dbReference type="GO" id="GO:0031080">
    <property type="term" value="C:nuclear pore outer ring"/>
    <property type="evidence" value="ECO:0007669"/>
    <property type="project" value="EnsemblFungi"/>
</dbReference>
<accession>J7RNI8</accession>
<dbReference type="Proteomes" id="UP000006310">
    <property type="component" value="Chromosome 7"/>
</dbReference>
<dbReference type="KEGG" id="kng:KNAG_0G00610"/>
<name>J7RNI8_HUIN7</name>
<evidence type="ECO:0000256" key="6">
    <source>
        <dbReference type="ARBA" id="ARBA00023010"/>
    </source>
</evidence>
<evidence type="ECO:0000313" key="10">
    <source>
        <dbReference type="EMBL" id="CCK71118.1"/>
    </source>
</evidence>
<dbReference type="Gene3D" id="2.20.25.500">
    <property type="match status" value="1"/>
</dbReference>
<dbReference type="GO" id="GO:0045893">
    <property type="term" value="P:positive regulation of DNA-templated transcription"/>
    <property type="evidence" value="ECO:0007669"/>
    <property type="project" value="EnsemblFungi"/>
</dbReference>
<keyword evidence="8 9" id="KW-0539">Nucleus</keyword>
<evidence type="ECO:0000313" key="11">
    <source>
        <dbReference type="Proteomes" id="UP000006310"/>
    </source>
</evidence>
<evidence type="ECO:0000256" key="4">
    <source>
        <dbReference type="ARBA" id="ARBA00022816"/>
    </source>
</evidence>
<comment type="subcellular location">
    <subcellularLocation>
        <location evidence="1 9">Nucleus</location>
        <location evidence="1 9">Nuclear pore complex</location>
    </subcellularLocation>
</comment>
<dbReference type="GO" id="GO:0000055">
    <property type="term" value="P:ribosomal large subunit export from nucleus"/>
    <property type="evidence" value="ECO:0007669"/>
    <property type="project" value="EnsemblFungi"/>
</dbReference>
<protein>
    <recommendedName>
        <fullName evidence="9">Nuclear pore complex protein Nup85</fullName>
    </recommendedName>
</protein>
<dbReference type="GO" id="GO:0051664">
    <property type="term" value="P:nuclear pore localization"/>
    <property type="evidence" value="ECO:0007669"/>
    <property type="project" value="EnsemblFungi"/>
</dbReference>
<evidence type="ECO:0000256" key="1">
    <source>
        <dbReference type="ARBA" id="ARBA00004567"/>
    </source>
</evidence>
<keyword evidence="11" id="KW-1185">Reference proteome</keyword>
<dbReference type="EMBL" id="HE978320">
    <property type="protein sequence ID" value="CCK71118.1"/>
    <property type="molecule type" value="Genomic_DNA"/>
</dbReference>